<reference evidence="1 2" key="2">
    <citation type="submission" date="2018-11" db="EMBL/GenBank/DDBJ databases">
        <authorList>
            <consortium name="Pathogen Informatics"/>
        </authorList>
    </citation>
    <scope>NUCLEOTIDE SEQUENCE [LARGE SCALE GENOMIC DNA]</scope>
    <source>
        <strain evidence="1 2">NST_G2</strain>
    </source>
</reference>
<name>A0A183SS56_SCHSO</name>
<gene>
    <name evidence="1" type="ORF">SSLN_LOCUS7054</name>
</gene>
<organism evidence="3">
    <name type="scientific">Schistocephalus solidus</name>
    <name type="common">Tapeworm</name>
    <dbReference type="NCBI Taxonomy" id="70667"/>
    <lineage>
        <taxon>Eukaryota</taxon>
        <taxon>Metazoa</taxon>
        <taxon>Spiralia</taxon>
        <taxon>Lophotrochozoa</taxon>
        <taxon>Platyhelminthes</taxon>
        <taxon>Cestoda</taxon>
        <taxon>Eucestoda</taxon>
        <taxon>Diphyllobothriidea</taxon>
        <taxon>Diphyllobothriidae</taxon>
        <taxon>Schistocephalus</taxon>
    </lineage>
</organism>
<dbReference type="WBParaSite" id="SSLN_0000728601-mRNA-1">
    <property type="protein sequence ID" value="SSLN_0000728601-mRNA-1"/>
    <property type="gene ID" value="SSLN_0000728601"/>
</dbReference>
<accession>A0A183SS56</accession>
<evidence type="ECO:0000313" key="1">
    <source>
        <dbReference type="EMBL" id="VDL93439.1"/>
    </source>
</evidence>
<dbReference type="Proteomes" id="UP000275846">
    <property type="component" value="Unassembled WGS sequence"/>
</dbReference>
<proteinExistence type="predicted"/>
<dbReference type="EMBL" id="UYSU01033965">
    <property type="protein sequence ID" value="VDL93439.1"/>
    <property type="molecule type" value="Genomic_DNA"/>
</dbReference>
<protein>
    <submittedName>
        <fullName evidence="3">SNF2_N domain-containing protein</fullName>
    </submittedName>
</protein>
<reference evidence="3" key="1">
    <citation type="submission" date="2016-06" db="UniProtKB">
        <authorList>
            <consortium name="WormBaseParasite"/>
        </authorList>
    </citation>
    <scope>IDENTIFICATION</scope>
</reference>
<evidence type="ECO:0000313" key="3">
    <source>
        <dbReference type="WBParaSite" id="SSLN_0000728601-mRNA-1"/>
    </source>
</evidence>
<dbReference type="OrthoDB" id="6275183at2759"/>
<evidence type="ECO:0000313" key="2">
    <source>
        <dbReference type="Proteomes" id="UP000275846"/>
    </source>
</evidence>
<sequence>MAVIIPNLAGLDDVTYCTSPRVTIFGSRSGQLNPFSSLITETEYRKFMNRSSVMTDRFEPGLELASSSTPPGGRWCRIEGSITELVRQTVDNMVKTPQSSFLDGMRYPRDTLAASADCLIWDEAGVLHSKYGPRAACFNYLQSSLIFHVQSSTFTTIEKDPPGGCTVHMDLRDDGDFASDT</sequence>
<keyword evidence="2" id="KW-1185">Reference proteome</keyword>
<dbReference type="AlphaFoldDB" id="A0A183SS56"/>